<comment type="caution">
    <text evidence="3">The sequence shown here is derived from an EMBL/GenBank/DDBJ whole genome shotgun (WGS) entry which is preliminary data.</text>
</comment>
<dbReference type="Pfam" id="PF18153">
    <property type="entry name" value="Cap15_CD_rec"/>
    <property type="match status" value="1"/>
</dbReference>
<keyword evidence="1" id="KW-0812">Transmembrane</keyword>
<accession>A0ABQ5X7Z2</accession>
<reference evidence="4" key="1">
    <citation type="journal article" date="2019" name="Int. J. Syst. Evol. Microbiol.">
        <title>The Global Catalogue of Microorganisms (GCM) 10K type strain sequencing project: providing services to taxonomists for standard genome sequencing and annotation.</title>
        <authorList>
            <consortium name="The Broad Institute Genomics Platform"/>
            <consortium name="The Broad Institute Genome Sequencing Center for Infectious Disease"/>
            <person name="Wu L."/>
            <person name="Ma J."/>
        </authorList>
    </citation>
    <scope>NUCLEOTIDE SEQUENCE [LARGE SCALE GENOMIC DNA]</scope>
    <source>
        <strain evidence="4">NBRC 111981</strain>
    </source>
</reference>
<evidence type="ECO:0000313" key="4">
    <source>
        <dbReference type="Proteomes" id="UP001156627"/>
    </source>
</evidence>
<dbReference type="EMBL" id="BSOA01000010">
    <property type="protein sequence ID" value="GLQ87710.1"/>
    <property type="molecule type" value="Genomic_DNA"/>
</dbReference>
<dbReference type="RefSeq" id="WP_284331155.1">
    <property type="nucleotide sequence ID" value="NZ_BSOA01000010.1"/>
</dbReference>
<evidence type="ECO:0000256" key="1">
    <source>
        <dbReference type="SAM" id="Phobius"/>
    </source>
</evidence>
<dbReference type="InterPro" id="IPR041208">
    <property type="entry name" value="Cap15"/>
</dbReference>
<organism evidence="3 4">
    <name type="scientific">Dyella flagellata</name>
    <dbReference type="NCBI Taxonomy" id="1867833"/>
    <lineage>
        <taxon>Bacteria</taxon>
        <taxon>Pseudomonadati</taxon>
        <taxon>Pseudomonadota</taxon>
        <taxon>Gammaproteobacteria</taxon>
        <taxon>Lysobacterales</taxon>
        <taxon>Rhodanobacteraceae</taxon>
        <taxon>Dyella</taxon>
    </lineage>
</organism>
<name>A0ABQ5X7Z2_9GAMM</name>
<gene>
    <name evidence="3" type="ORF">GCM10007898_12770</name>
</gene>
<proteinExistence type="predicted"/>
<keyword evidence="1" id="KW-0472">Membrane</keyword>
<feature type="transmembrane region" description="Helical" evidence="1">
    <location>
        <begin position="12"/>
        <end position="31"/>
    </location>
</feature>
<feature type="transmembrane region" description="Helical" evidence="1">
    <location>
        <begin position="43"/>
        <end position="61"/>
    </location>
</feature>
<keyword evidence="1" id="KW-1133">Transmembrane helix</keyword>
<keyword evidence="4" id="KW-1185">Reference proteome</keyword>
<dbReference type="Proteomes" id="UP001156627">
    <property type="component" value="Unassembled WGS sequence"/>
</dbReference>
<evidence type="ECO:0000259" key="2">
    <source>
        <dbReference type="Pfam" id="PF18153"/>
    </source>
</evidence>
<sequence length="192" mass="21475">MINLLPFNRLVTWIAIGYAGALLLAAVISGSPLNFHVVLRNGTTLYLVLMLVTSVGWKYIWKKFPSLNQRFFPLLEGEWDMTIHWRQGQKCGVAKAKATIKQTFLAISMEVSADDSDSETLMAQPKKDAESGRPILYYVYRVTPKLKTEKSPAPYLGSAILRFFPANGVGQLKGNYFTSARTDGHFELSRPA</sequence>
<protein>
    <recommendedName>
        <fullName evidence="2">CD-NTase-associated protein 15 domain-containing protein</fullName>
    </recommendedName>
</protein>
<feature type="domain" description="CD-NTase-associated protein 15" evidence="2">
    <location>
        <begin position="72"/>
        <end position="190"/>
    </location>
</feature>
<evidence type="ECO:0000313" key="3">
    <source>
        <dbReference type="EMBL" id="GLQ87710.1"/>
    </source>
</evidence>